<reference evidence="1" key="1">
    <citation type="submission" date="2020-08" db="EMBL/GenBank/DDBJ databases">
        <title>Genome sequencing and assembly of the red palm weevil Rhynchophorus ferrugineus.</title>
        <authorList>
            <person name="Dias G.B."/>
            <person name="Bergman C.M."/>
            <person name="Manee M."/>
        </authorList>
    </citation>
    <scope>NUCLEOTIDE SEQUENCE</scope>
    <source>
        <strain evidence="1">AA-2017</strain>
        <tissue evidence="1">Whole larva</tissue>
    </source>
</reference>
<dbReference type="OrthoDB" id="6433758at2759"/>
<comment type="caution">
    <text evidence="1">The sequence shown here is derived from an EMBL/GenBank/DDBJ whole genome shotgun (WGS) entry which is preliminary data.</text>
</comment>
<name>A0A834IR11_RHYFE</name>
<proteinExistence type="predicted"/>
<evidence type="ECO:0000313" key="2">
    <source>
        <dbReference type="Proteomes" id="UP000625711"/>
    </source>
</evidence>
<dbReference type="AlphaFoldDB" id="A0A834IR11"/>
<sequence length="85" mass="9156">MLPDSITRAGIAAQQRSSKLEDLAEIADNIKDSIGPWRPAGGMVSTNNSESQLADEFARLRLQIHGLQAKVQGGRGSRAPTRVFP</sequence>
<dbReference type="Proteomes" id="UP000625711">
    <property type="component" value="Unassembled WGS sequence"/>
</dbReference>
<organism evidence="1 2">
    <name type="scientific">Rhynchophorus ferrugineus</name>
    <name type="common">Red palm weevil</name>
    <name type="synonym">Curculio ferrugineus</name>
    <dbReference type="NCBI Taxonomy" id="354439"/>
    <lineage>
        <taxon>Eukaryota</taxon>
        <taxon>Metazoa</taxon>
        <taxon>Ecdysozoa</taxon>
        <taxon>Arthropoda</taxon>
        <taxon>Hexapoda</taxon>
        <taxon>Insecta</taxon>
        <taxon>Pterygota</taxon>
        <taxon>Neoptera</taxon>
        <taxon>Endopterygota</taxon>
        <taxon>Coleoptera</taxon>
        <taxon>Polyphaga</taxon>
        <taxon>Cucujiformia</taxon>
        <taxon>Curculionidae</taxon>
        <taxon>Dryophthorinae</taxon>
        <taxon>Rhynchophorus</taxon>
    </lineage>
</organism>
<accession>A0A834IR11</accession>
<keyword evidence="2" id="KW-1185">Reference proteome</keyword>
<evidence type="ECO:0000313" key="1">
    <source>
        <dbReference type="EMBL" id="KAF7278412.1"/>
    </source>
</evidence>
<gene>
    <name evidence="1" type="ORF">GWI33_008448</name>
</gene>
<dbReference type="EMBL" id="JAACXV010000401">
    <property type="protein sequence ID" value="KAF7278412.1"/>
    <property type="molecule type" value="Genomic_DNA"/>
</dbReference>
<protein>
    <submittedName>
        <fullName evidence="1">Uncharacterized protein</fullName>
    </submittedName>
</protein>